<evidence type="ECO:0000313" key="2">
    <source>
        <dbReference type="Proteomes" id="UP000030672"/>
    </source>
</evidence>
<name>A0A074WJU3_AURM1</name>
<protein>
    <submittedName>
        <fullName evidence="1">Uncharacterized protein</fullName>
    </submittedName>
</protein>
<organism evidence="1 2">
    <name type="scientific">Aureobasidium melanogenum (strain CBS 110374)</name>
    <name type="common">Aureobasidium pullulans var. melanogenum</name>
    <dbReference type="NCBI Taxonomy" id="1043003"/>
    <lineage>
        <taxon>Eukaryota</taxon>
        <taxon>Fungi</taxon>
        <taxon>Dikarya</taxon>
        <taxon>Ascomycota</taxon>
        <taxon>Pezizomycotina</taxon>
        <taxon>Dothideomycetes</taxon>
        <taxon>Dothideomycetidae</taxon>
        <taxon>Dothideales</taxon>
        <taxon>Saccotheciaceae</taxon>
        <taxon>Aureobasidium</taxon>
    </lineage>
</organism>
<reference evidence="1 2" key="1">
    <citation type="journal article" date="2014" name="BMC Genomics">
        <title>Genome sequencing of four Aureobasidium pullulans varieties: biotechnological potential, stress tolerance, and description of new species.</title>
        <authorList>
            <person name="Gostin Ar C."/>
            <person name="Ohm R.A."/>
            <person name="Kogej T."/>
            <person name="Sonjak S."/>
            <person name="Turk M."/>
            <person name="Zajc J."/>
            <person name="Zalar P."/>
            <person name="Grube M."/>
            <person name="Sun H."/>
            <person name="Han J."/>
            <person name="Sharma A."/>
            <person name="Chiniquy J."/>
            <person name="Ngan C.Y."/>
            <person name="Lipzen A."/>
            <person name="Barry K."/>
            <person name="Grigoriev I.V."/>
            <person name="Gunde-Cimerman N."/>
        </authorList>
    </citation>
    <scope>NUCLEOTIDE SEQUENCE [LARGE SCALE GENOMIC DNA]</scope>
    <source>
        <strain evidence="1 2">CBS 110374</strain>
    </source>
</reference>
<dbReference type="HOGENOM" id="CLU_2072670_0_0_1"/>
<evidence type="ECO:0000313" key="1">
    <source>
        <dbReference type="EMBL" id="KEQ62656.1"/>
    </source>
</evidence>
<dbReference type="Proteomes" id="UP000030672">
    <property type="component" value="Unassembled WGS sequence"/>
</dbReference>
<sequence length="118" mass="12709">MSVATLALRHGIPHKHASQDHAAKLFTWKNVTNAALGPASLSKAMKDVYELMRLSDSAEDGDDKSTVAEDVLKVEVAGPEQEHFSVVDVPGTFTIATEGIYHSRTRLSTSTQISSTTV</sequence>
<dbReference type="Gene3D" id="3.40.50.300">
    <property type="entry name" value="P-loop containing nucleotide triphosphate hydrolases"/>
    <property type="match status" value="1"/>
</dbReference>
<dbReference type="EMBL" id="KL584833">
    <property type="protein sequence ID" value="KEQ62656.1"/>
    <property type="molecule type" value="Genomic_DNA"/>
</dbReference>
<gene>
    <name evidence="1" type="ORF">M437DRAFT_84364</name>
</gene>
<proteinExistence type="predicted"/>
<dbReference type="InterPro" id="IPR027417">
    <property type="entry name" value="P-loop_NTPase"/>
</dbReference>
<dbReference type="RefSeq" id="XP_040879679.1">
    <property type="nucleotide sequence ID" value="XM_041028088.1"/>
</dbReference>
<dbReference type="GeneID" id="63921461"/>
<accession>A0A074WJU3</accession>
<dbReference type="AlphaFoldDB" id="A0A074WJU3"/>
<dbReference type="STRING" id="1043003.A0A074WJU3"/>
<keyword evidence="2" id="KW-1185">Reference proteome</keyword>